<keyword evidence="5 7" id="KW-0472">Membrane</keyword>
<organism evidence="10 11">
    <name type="scientific">Nannocystis punicea</name>
    <dbReference type="NCBI Taxonomy" id="2995304"/>
    <lineage>
        <taxon>Bacteria</taxon>
        <taxon>Pseudomonadati</taxon>
        <taxon>Myxococcota</taxon>
        <taxon>Polyangia</taxon>
        <taxon>Nannocystales</taxon>
        <taxon>Nannocystaceae</taxon>
        <taxon>Nannocystis</taxon>
    </lineage>
</organism>
<dbReference type="RefSeq" id="WP_269038087.1">
    <property type="nucleotide sequence ID" value="NZ_CP114040.1"/>
</dbReference>
<feature type="transmembrane region" description="Helical" evidence="7">
    <location>
        <begin position="422"/>
        <end position="445"/>
    </location>
</feature>
<keyword evidence="11" id="KW-1185">Reference proteome</keyword>
<keyword evidence="2" id="KW-1003">Cell membrane</keyword>
<dbReference type="InterPro" id="IPR025857">
    <property type="entry name" value="MacB_PCD"/>
</dbReference>
<sequence length="813" mass="87673">MSALLRDLRFALRMLGKSPAYACVAIFTLAVAIGANTAIFSAINRVLLKPLPFADADRLVFVYENHPELGPIPPSYLNYLDYRAGNSSFDAVAACALSTMTVTGYGDPEQVRVEWYSDDLMPTLGVVPALGRNFLPDENVPHGKQAVLLSHGFWTRRFAADPTIVGSPITLDGSDWTIVGVMPPEFHFLWPSDVVAPLGTRADEQHFRDRFTRTNLFAVARLKDGVTVAEAAEDMNAIGEGLSRSFPEQYGQVRPLLQWMRAEVTDHHRGWLLMMMCAVTFVLLIAIANVANLMLERAMQRQKEMSVRAALGAGRWRLIRQLLVESSLVALLSGGLGLLLALWGVDLLTAALPPHLGLKIFGPITVDRTVLTFTLLVALGTGLLFGLVPAVYASRQDLATAMKDGDQRATAGSRHLRGRSSLVVGEVALALMLLVASGLTMRALARLQAVDIGFDPTNVLTALVPVPPERVATSGHLQSFVSELQRRLAALPGVAAASVRMGAPFIGGHHDNFLPLDDPRSILAGSLAVAYFVDVGGIEMLGTRLLAGRTFGVEDTPDAPPKLIIDRVMADKLFPGQDPVGQRLRDRLSEQQSVEIIGVVDHVKQYGLDDREITPYQMYYLYSQIPEKGRRSLISQISLLVRTQGEPGDLAPQLRAVMAAVDPTLPVHSVDTYERLIGGTLESPRFVLRLLALFAGLALLLAAIGLYAVMANAVAQRTHELGVRLALGAQPQGVVALVVRQGARLIAIGLVVGIVGALVGTQVLASTLPDLGTADPLTFAAVTLILLVVGLAATYVPARRATRIDPMTALRHE</sequence>
<feature type="transmembrane region" description="Helical" evidence="7">
    <location>
        <begin position="322"/>
        <end position="345"/>
    </location>
</feature>
<evidence type="ECO:0000259" key="9">
    <source>
        <dbReference type="Pfam" id="PF12704"/>
    </source>
</evidence>
<feature type="transmembrane region" description="Helical" evidence="7">
    <location>
        <begin position="746"/>
        <end position="765"/>
    </location>
</feature>
<protein>
    <submittedName>
        <fullName evidence="10">ABC transporter permease</fullName>
    </submittedName>
</protein>
<evidence type="ECO:0000313" key="11">
    <source>
        <dbReference type="Proteomes" id="UP001164459"/>
    </source>
</evidence>
<dbReference type="InterPro" id="IPR050250">
    <property type="entry name" value="Macrolide_Exporter_MacB"/>
</dbReference>
<dbReference type="PANTHER" id="PTHR30572">
    <property type="entry name" value="MEMBRANE COMPONENT OF TRANSPORTER-RELATED"/>
    <property type="match status" value="1"/>
</dbReference>
<feature type="transmembrane region" description="Helical" evidence="7">
    <location>
        <begin position="686"/>
        <end position="709"/>
    </location>
</feature>
<feature type="transmembrane region" description="Helical" evidence="7">
    <location>
        <begin position="20"/>
        <end position="43"/>
    </location>
</feature>
<evidence type="ECO:0000259" key="8">
    <source>
        <dbReference type="Pfam" id="PF02687"/>
    </source>
</evidence>
<evidence type="ECO:0000313" key="10">
    <source>
        <dbReference type="EMBL" id="WAS95743.1"/>
    </source>
</evidence>
<dbReference type="EMBL" id="CP114040">
    <property type="protein sequence ID" value="WAS95743.1"/>
    <property type="molecule type" value="Genomic_DNA"/>
</dbReference>
<dbReference type="InterPro" id="IPR003838">
    <property type="entry name" value="ABC3_permease_C"/>
</dbReference>
<dbReference type="PANTHER" id="PTHR30572:SF4">
    <property type="entry name" value="ABC TRANSPORTER PERMEASE YTRF"/>
    <property type="match status" value="1"/>
</dbReference>
<gene>
    <name evidence="10" type="ORF">O0S08_06235</name>
</gene>
<proteinExistence type="inferred from homology"/>
<name>A0ABY7H8Z6_9BACT</name>
<evidence type="ECO:0000256" key="1">
    <source>
        <dbReference type="ARBA" id="ARBA00004651"/>
    </source>
</evidence>
<evidence type="ECO:0000256" key="2">
    <source>
        <dbReference type="ARBA" id="ARBA00022475"/>
    </source>
</evidence>
<evidence type="ECO:0000256" key="5">
    <source>
        <dbReference type="ARBA" id="ARBA00023136"/>
    </source>
</evidence>
<dbReference type="NCBIfam" id="TIGR03434">
    <property type="entry name" value="ADOP"/>
    <property type="match status" value="1"/>
</dbReference>
<evidence type="ECO:0000256" key="7">
    <source>
        <dbReference type="SAM" id="Phobius"/>
    </source>
</evidence>
<keyword evidence="4 7" id="KW-1133">Transmembrane helix</keyword>
<evidence type="ECO:0000256" key="3">
    <source>
        <dbReference type="ARBA" id="ARBA00022692"/>
    </source>
</evidence>
<dbReference type="Pfam" id="PF12704">
    <property type="entry name" value="MacB_PCD"/>
    <property type="match status" value="2"/>
</dbReference>
<feature type="domain" description="ABC3 transporter permease C-terminal" evidence="8">
    <location>
        <begin position="693"/>
        <end position="806"/>
    </location>
</feature>
<feature type="domain" description="ABC3 transporter permease C-terminal" evidence="8">
    <location>
        <begin position="277"/>
        <end position="396"/>
    </location>
</feature>
<accession>A0ABY7H8Z6</accession>
<evidence type="ECO:0000256" key="6">
    <source>
        <dbReference type="ARBA" id="ARBA00038076"/>
    </source>
</evidence>
<keyword evidence="3 7" id="KW-0812">Transmembrane</keyword>
<evidence type="ECO:0000256" key="4">
    <source>
        <dbReference type="ARBA" id="ARBA00022989"/>
    </source>
</evidence>
<comment type="subcellular location">
    <subcellularLocation>
        <location evidence="1">Cell membrane</location>
        <topology evidence="1">Multi-pass membrane protein</topology>
    </subcellularLocation>
</comment>
<feature type="transmembrane region" description="Helical" evidence="7">
    <location>
        <begin position="370"/>
        <end position="393"/>
    </location>
</feature>
<reference evidence="10" key="1">
    <citation type="submission" date="2022-11" db="EMBL/GenBank/DDBJ databases">
        <title>Minimal conservation of predation-associated metabolite biosynthetic gene clusters underscores biosynthetic potential of Myxococcota including descriptions for ten novel species: Archangium lansinium sp. nov., Myxococcus landrumus sp. nov., Nannocystis bai.</title>
        <authorList>
            <person name="Ahearne A."/>
            <person name="Stevens C."/>
            <person name="Dowd S."/>
        </authorList>
    </citation>
    <scope>NUCLEOTIDE SEQUENCE</scope>
    <source>
        <strain evidence="10">Fl3</strain>
    </source>
</reference>
<feature type="transmembrane region" description="Helical" evidence="7">
    <location>
        <begin position="777"/>
        <end position="798"/>
    </location>
</feature>
<feature type="transmembrane region" description="Helical" evidence="7">
    <location>
        <begin position="271"/>
        <end position="295"/>
    </location>
</feature>
<feature type="domain" description="MacB-like periplasmic core" evidence="9">
    <location>
        <begin position="423"/>
        <end position="647"/>
    </location>
</feature>
<dbReference type="Proteomes" id="UP001164459">
    <property type="component" value="Chromosome"/>
</dbReference>
<feature type="domain" description="MacB-like periplasmic core" evidence="9">
    <location>
        <begin position="24"/>
        <end position="237"/>
    </location>
</feature>
<dbReference type="Pfam" id="PF02687">
    <property type="entry name" value="FtsX"/>
    <property type="match status" value="2"/>
</dbReference>
<comment type="similarity">
    <text evidence="6">Belongs to the ABC-4 integral membrane protein family.</text>
</comment>
<dbReference type="InterPro" id="IPR017800">
    <property type="entry name" value="ADOP"/>
</dbReference>